<protein>
    <submittedName>
        <fullName evidence="7">Dioxygenase</fullName>
    </submittedName>
</protein>
<dbReference type="EMBL" id="NEVK01000003">
    <property type="protein sequence ID" value="OZI24921.1"/>
    <property type="molecule type" value="Genomic_DNA"/>
</dbReference>
<dbReference type="InterPro" id="IPR004183">
    <property type="entry name" value="Xdiol_dOase_suB"/>
</dbReference>
<name>A0A261RJ21_9BORD</name>
<sequence length="263" mass="27862">MQAQPTLFVSHGAPTFAIEPGAAGPLLAELGRQLPRPQAIVVVSPHWMTRDLAVTAALHPQTIHDFGGFPAALYALQYPAPGNPALAARVADLLGASGYPVRLDPERGLDHGAWVPLLHMFPDHDVPVLQLSLPASIEPASACELGRHLAPLSAEGVLIIGSGSLTHNLYEFRQSGGADEAYVRDFTNWARAAVRAHDRDALVNYLQSAPQARRAHPTPEHYLPLLIAAGAAAPHAEVQVLDGGVTHGVLSMDAYVFKAPALA</sequence>
<dbReference type="InterPro" id="IPR014436">
    <property type="entry name" value="Extradiol_dOase_DODA"/>
</dbReference>
<dbReference type="Pfam" id="PF02900">
    <property type="entry name" value="LigB"/>
    <property type="match status" value="1"/>
</dbReference>
<comment type="caution">
    <text evidence="7">The sequence shown here is derived from an EMBL/GenBank/DDBJ whole genome shotgun (WGS) entry which is preliminary data.</text>
</comment>
<dbReference type="GO" id="GO:0008198">
    <property type="term" value="F:ferrous iron binding"/>
    <property type="evidence" value="ECO:0007669"/>
    <property type="project" value="InterPro"/>
</dbReference>
<dbReference type="SUPFAM" id="SSF53213">
    <property type="entry name" value="LigB-like"/>
    <property type="match status" value="1"/>
</dbReference>
<dbReference type="Gene3D" id="3.40.830.10">
    <property type="entry name" value="LigB-like"/>
    <property type="match status" value="1"/>
</dbReference>
<dbReference type="PANTHER" id="PTHR30096">
    <property type="entry name" value="4,5-DOPA DIOXYGENASE EXTRADIOL-LIKE PROTEIN"/>
    <property type="match status" value="1"/>
</dbReference>
<evidence type="ECO:0000313" key="7">
    <source>
        <dbReference type="EMBL" id="OZI24921.1"/>
    </source>
</evidence>
<organism evidence="7 8">
    <name type="scientific">Bordetella genomosp. 7</name>
    <dbReference type="NCBI Taxonomy" id="1416805"/>
    <lineage>
        <taxon>Bacteria</taxon>
        <taxon>Pseudomonadati</taxon>
        <taxon>Pseudomonadota</taxon>
        <taxon>Betaproteobacteria</taxon>
        <taxon>Burkholderiales</taxon>
        <taxon>Alcaligenaceae</taxon>
        <taxon>Bordetella</taxon>
    </lineage>
</organism>
<proteinExistence type="inferred from homology"/>
<evidence type="ECO:0000256" key="2">
    <source>
        <dbReference type="ARBA" id="ARBA00007581"/>
    </source>
</evidence>
<dbReference type="GO" id="GO:0016702">
    <property type="term" value="F:oxidoreductase activity, acting on single donors with incorporation of molecular oxygen, incorporation of two atoms of oxygen"/>
    <property type="evidence" value="ECO:0007669"/>
    <property type="project" value="UniProtKB-ARBA"/>
</dbReference>
<feature type="domain" description="Extradiol ring-cleavage dioxygenase class III enzyme subunit B" evidence="6">
    <location>
        <begin position="34"/>
        <end position="234"/>
    </location>
</feature>
<keyword evidence="3" id="KW-0479">Metal-binding</keyword>
<dbReference type="Proteomes" id="UP000216947">
    <property type="component" value="Unassembled WGS sequence"/>
</dbReference>
<dbReference type="PANTHER" id="PTHR30096:SF0">
    <property type="entry name" value="4,5-DOPA DIOXYGENASE EXTRADIOL-LIKE PROTEIN"/>
    <property type="match status" value="1"/>
</dbReference>
<dbReference type="GO" id="GO:0008270">
    <property type="term" value="F:zinc ion binding"/>
    <property type="evidence" value="ECO:0007669"/>
    <property type="project" value="InterPro"/>
</dbReference>
<reference evidence="8" key="1">
    <citation type="submission" date="2017-05" db="EMBL/GenBank/DDBJ databases">
        <title>Complete and WGS of Bordetella genogroups.</title>
        <authorList>
            <person name="Spilker T."/>
            <person name="Lipuma J."/>
        </authorList>
    </citation>
    <scope>NUCLEOTIDE SEQUENCE [LARGE SCALE GENOMIC DNA]</scope>
    <source>
        <strain evidence="8">AU18089</strain>
    </source>
</reference>
<accession>A0A261RJ21</accession>
<dbReference type="CDD" id="cd07363">
    <property type="entry name" value="45_DOPA_Dioxygenase"/>
    <property type="match status" value="1"/>
</dbReference>
<evidence type="ECO:0000256" key="1">
    <source>
        <dbReference type="ARBA" id="ARBA00001947"/>
    </source>
</evidence>
<evidence type="ECO:0000313" key="8">
    <source>
        <dbReference type="Proteomes" id="UP000216947"/>
    </source>
</evidence>
<comment type="cofactor">
    <cofactor evidence="1">
        <name>Zn(2+)</name>
        <dbReference type="ChEBI" id="CHEBI:29105"/>
    </cofactor>
</comment>
<keyword evidence="4" id="KW-0862">Zinc</keyword>
<gene>
    <name evidence="7" type="ORF">CAL19_05400</name>
</gene>
<evidence type="ECO:0000256" key="5">
    <source>
        <dbReference type="ARBA" id="ARBA00023002"/>
    </source>
</evidence>
<dbReference type="RefSeq" id="WP_094796203.1">
    <property type="nucleotide sequence ID" value="NZ_NEVK01000003.1"/>
</dbReference>
<comment type="similarity">
    <text evidence="2">Belongs to the DODA-type extradiol aromatic ring-opening dioxygenase family.</text>
</comment>
<evidence type="ECO:0000256" key="3">
    <source>
        <dbReference type="ARBA" id="ARBA00022723"/>
    </source>
</evidence>
<evidence type="ECO:0000259" key="6">
    <source>
        <dbReference type="Pfam" id="PF02900"/>
    </source>
</evidence>
<keyword evidence="5" id="KW-0560">Oxidoreductase</keyword>
<evidence type="ECO:0000256" key="4">
    <source>
        <dbReference type="ARBA" id="ARBA00022833"/>
    </source>
</evidence>
<dbReference type="PIRSF" id="PIRSF006157">
    <property type="entry name" value="Doxgns_DODA"/>
    <property type="match status" value="1"/>
</dbReference>
<keyword evidence="8" id="KW-1185">Reference proteome</keyword>
<keyword evidence="7" id="KW-0223">Dioxygenase</keyword>
<dbReference type="AlphaFoldDB" id="A0A261RJ21"/>